<dbReference type="Proteomes" id="UP000299102">
    <property type="component" value="Unassembled WGS sequence"/>
</dbReference>
<dbReference type="AlphaFoldDB" id="A0A4C1V5F0"/>
<protein>
    <submittedName>
        <fullName evidence="1">Uncharacterized protein</fullName>
    </submittedName>
</protein>
<dbReference type="EMBL" id="BGZK01000276">
    <property type="protein sequence ID" value="GBP33596.1"/>
    <property type="molecule type" value="Genomic_DNA"/>
</dbReference>
<evidence type="ECO:0000313" key="2">
    <source>
        <dbReference type="Proteomes" id="UP000299102"/>
    </source>
</evidence>
<evidence type="ECO:0000313" key="1">
    <source>
        <dbReference type="EMBL" id="GBP33596.1"/>
    </source>
</evidence>
<organism evidence="1 2">
    <name type="scientific">Eumeta variegata</name>
    <name type="common">Bagworm moth</name>
    <name type="synonym">Eumeta japonica</name>
    <dbReference type="NCBI Taxonomy" id="151549"/>
    <lineage>
        <taxon>Eukaryota</taxon>
        <taxon>Metazoa</taxon>
        <taxon>Ecdysozoa</taxon>
        <taxon>Arthropoda</taxon>
        <taxon>Hexapoda</taxon>
        <taxon>Insecta</taxon>
        <taxon>Pterygota</taxon>
        <taxon>Neoptera</taxon>
        <taxon>Endopterygota</taxon>
        <taxon>Lepidoptera</taxon>
        <taxon>Glossata</taxon>
        <taxon>Ditrysia</taxon>
        <taxon>Tineoidea</taxon>
        <taxon>Psychidae</taxon>
        <taxon>Oiketicinae</taxon>
        <taxon>Eumeta</taxon>
    </lineage>
</organism>
<gene>
    <name evidence="1" type="ORF">EVAR_32094_1</name>
</gene>
<reference evidence="1 2" key="1">
    <citation type="journal article" date="2019" name="Commun. Biol.">
        <title>The bagworm genome reveals a unique fibroin gene that provides high tensile strength.</title>
        <authorList>
            <person name="Kono N."/>
            <person name="Nakamura H."/>
            <person name="Ohtoshi R."/>
            <person name="Tomita M."/>
            <person name="Numata K."/>
            <person name="Arakawa K."/>
        </authorList>
    </citation>
    <scope>NUCLEOTIDE SEQUENCE [LARGE SCALE GENOMIC DNA]</scope>
</reference>
<keyword evidence="2" id="KW-1185">Reference proteome</keyword>
<name>A0A4C1V5F0_EUMVA</name>
<accession>A0A4C1V5F0</accession>
<sequence>MVYTVFPPKNPHLRVAGAGVGEAAGHAASSRRMYLYIESGARKWKSSRTKDIWPRDLETGLYWILTDQTLP</sequence>
<proteinExistence type="predicted"/>
<comment type="caution">
    <text evidence="1">The sequence shown here is derived from an EMBL/GenBank/DDBJ whole genome shotgun (WGS) entry which is preliminary data.</text>
</comment>